<keyword evidence="2" id="KW-1185">Reference proteome</keyword>
<evidence type="ECO:0000313" key="2">
    <source>
        <dbReference type="Proteomes" id="UP000827976"/>
    </source>
</evidence>
<dbReference type="EMBL" id="CM037030">
    <property type="protein sequence ID" value="KAH7651671.1"/>
    <property type="molecule type" value="Genomic_DNA"/>
</dbReference>
<comment type="caution">
    <text evidence="1">The sequence shown here is derived from an EMBL/GenBank/DDBJ whole genome shotgun (WGS) entry which is preliminary data.</text>
</comment>
<proteinExistence type="predicted"/>
<dbReference type="Proteomes" id="UP000827976">
    <property type="component" value="Chromosome 20"/>
</dbReference>
<accession>A0ACB7TT31</accession>
<name>A0ACB7TT31_DIOAL</name>
<sequence length="246" mass="27194">MTSRTQSSCIEAEKAMKLKVAMNETSTPPKITYFTLPESRPEPPGMATPPLRPPGAVPFLWEEAPGKPKAKRELREVRLPPRPVIKSLQPPPRKVAEMKGAINVTSPTTVLDGPYVLKTSNKSSFQSSSFRFLSGSSNRKGDKYSESNTPSSCSSFSSSSSSSSFSSSYSSCMFYPLSSSSSQVCEDDEVVSEKRKEGKEITEVTISRMMRRNRSLTSMSLHSSSHLWACISGGMKHWPWKRNHKA</sequence>
<evidence type="ECO:0000313" key="1">
    <source>
        <dbReference type="EMBL" id="KAH7651671.1"/>
    </source>
</evidence>
<reference evidence="2" key="1">
    <citation type="journal article" date="2022" name="Nat. Commun.">
        <title>Chromosome evolution and the genetic basis of agronomically important traits in greater yam.</title>
        <authorList>
            <person name="Bredeson J.V."/>
            <person name="Lyons J.B."/>
            <person name="Oniyinde I.O."/>
            <person name="Okereke N.R."/>
            <person name="Kolade O."/>
            <person name="Nnabue I."/>
            <person name="Nwadili C.O."/>
            <person name="Hribova E."/>
            <person name="Parker M."/>
            <person name="Nwogha J."/>
            <person name="Shu S."/>
            <person name="Carlson J."/>
            <person name="Kariba R."/>
            <person name="Muthemba S."/>
            <person name="Knop K."/>
            <person name="Barton G.J."/>
            <person name="Sherwood A.V."/>
            <person name="Lopez-Montes A."/>
            <person name="Asiedu R."/>
            <person name="Jamnadass R."/>
            <person name="Muchugi A."/>
            <person name="Goodstein D."/>
            <person name="Egesi C.N."/>
            <person name="Featherston J."/>
            <person name="Asfaw A."/>
            <person name="Simpson G.G."/>
            <person name="Dolezel J."/>
            <person name="Hendre P.S."/>
            <person name="Van Deynze A."/>
            <person name="Kumar P.L."/>
            <person name="Obidiegwu J.E."/>
            <person name="Bhattacharjee R."/>
            <person name="Rokhsar D.S."/>
        </authorList>
    </citation>
    <scope>NUCLEOTIDE SEQUENCE [LARGE SCALE GENOMIC DNA]</scope>
    <source>
        <strain evidence="2">cv. TDa95/00328</strain>
    </source>
</reference>
<organism evidence="1 2">
    <name type="scientific">Dioscorea alata</name>
    <name type="common">Purple yam</name>
    <dbReference type="NCBI Taxonomy" id="55571"/>
    <lineage>
        <taxon>Eukaryota</taxon>
        <taxon>Viridiplantae</taxon>
        <taxon>Streptophyta</taxon>
        <taxon>Embryophyta</taxon>
        <taxon>Tracheophyta</taxon>
        <taxon>Spermatophyta</taxon>
        <taxon>Magnoliopsida</taxon>
        <taxon>Liliopsida</taxon>
        <taxon>Dioscoreales</taxon>
        <taxon>Dioscoreaceae</taxon>
        <taxon>Dioscorea</taxon>
    </lineage>
</organism>
<gene>
    <name evidence="1" type="ORF">IHE45_20G072600</name>
</gene>
<protein>
    <submittedName>
        <fullName evidence="1">Uncharacterized protein</fullName>
    </submittedName>
</protein>